<keyword evidence="2" id="KW-1185">Reference proteome</keyword>
<protein>
    <submittedName>
        <fullName evidence="1">Uncharacterized protein</fullName>
    </submittedName>
</protein>
<evidence type="ECO:0000313" key="1">
    <source>
        <dbReference type="EMBL" id="TCO15852.1"/>
    </source>
</evidence>
<organism evidence="1 2">
    <name type="scientific">Camelimonas lactis</name>
    <dbReference type="NCBI Taxonomy" id="659006"/>
    <lineage>
        <taxon>Bacteria</taxon>
        <taxon>Pseudomonadati</taxon>
        <taxon>Pseudomonadota</taxon>
        <taxon>Alphaproteobacteria</taxon>
        <taxon>Hyphomicrobiales</taxon>
        <taxon>Chelatococcaceae</taxon>
        <taxon>Camelimonas</taxon>
    </lineage>
</organism>
<name>A0A4R2GXA1_9HYPH</name>
<reference evidence="1 2" key="1">
    <citation type="submission" date="2019-03" db="EMBL/GenBank/DDBJ databases">
        <title>Genomic Encyclopedia of Type Strains, Phase IV (KMG-IV): sequencing the most valuable type-strain genomes for metagenomic binning, comparative biology and taxonomic classification.</title>
        <authorList>
            <person name="Goeker M."/>
        </authorList>
    </citation>
    <scope>NUCLEOTIDE SEQUENCE [LARGE SCALE GENOMIC DNA]</scope>
    <source>
        <strain evidence="1 2">DSM 22958</strain>
    </source>
</reference>
<comment type="caution">
    <text evidence="1">The sequence shown here is derived from an EMBL/GenBank/DDBJ whole genome shotgun (WGS) entry which is preliminary data.</text>
</comment>
<gene>
    <name evidence="1" type="ORF">EV666_101101</name>
</gene>
<dbReference type="EMBL" id="SLWL01000001">
    <property type="protein sequence ID" value="TCO15852.1"/>
    <property type="molecule type" value="Genomic_DNA"/>
</dbReference>
<evidence type="ECO:0000313" key="2">
    <source>
        <dbReference type="Proteomes" id="UP000294881"/>
    </source>
</evidence>
<sequence>MILAILALRATAFIGRAAAELAALGLFVGAIALWSAIAAGA</sequence>
<dbReference type="Proteomes" id="UP000294881">
    <property type="component" value="Unassembled WGS sequence"/>
</dbReference>
<accession>A0A4R2GXA1</accession>
<proteinExistence type="predicted"/>
<dbReference type="AlphaFoldDB" id="A0A4R2GXA1"/>
<dbReference type="RefSeq" id="WP_280990817.1">
    <property type="nucleotide sequence ID" value="NZ_JBHUNN010000002.1"/>
</dbReference>